<dbReference type="GO" id="GO:0033573">
    <property type="term" value="C:high-affinity iron permease complex"/>
    <property type="evidence" value="ECO:0007669"/>
    <property type="project" value="InterPro"/>
</dbReference>
<name>A0A9Y1FM80_9ARCH</name>
<proteinExistence type="inferred from homology"/>
<gene>
    <name evidence="7" type="ORF">K9W45_03795</name>
</gene>
<comment type="subcellular location">
    <subcellularLocation>
        <location evidence="1">Membrane</location>
        <topology evidence="1">Multi-pass membrane protein</topology>
    </subcellularLocation>
</comment>
<dbReference type="GO" id="GO:0015093">
    <property type="term" value="F:ferrous iron transmembrane transporter activity"/>
    <property type="evidence" value="ECO:0007669"/>
    <property type="project" value="TreeGrafter"/>
</dbReference>
<dbReference type="Pfam" id="PF03239">
    <property type="entry name" value="FTR1"/>
    <property type="match status" value="1"/>
</dbReference>
<evidence type="ECO:0000256" key="3">
    <source>
        <dbReference type="ARBA" id="ARBA00022692"/>
    </source>
</evidence>
<dbReference type="EMBL" id="CP084166">
    <property type="protein sequence ID" value="UJG41594.1"/>
    <property type="molecule type" value="Genomic_DNA"/>
</dbReference>
<feature type="transmembrane region" description="Helical" evidence="6">
    <location>
        <begin position="74"/>
        <end position="95"/>
    </location>
</feature>
<dbReference type="InterPro" id="IPR004923">
    <property type="entry name" value="FTR1/Fip1/EfeU"/>
</dbReference>
<feature type="transmembrane region" description="Helical" evidence="6">
    <location>
        <begin position="179"/>
        <end position="200"/>
    </location>
</feature>
<dbReference type="AlphaFoldDB" id="A0A9Y1FM80"/>
<keyword evidence="4 6" id="KW-1133">Transmembrane helix</keyword>
<reference evidence="7" key="1">
    <citation type="journal article" date="2022" name="Nat. Microbiol.">
        <title>Unique mobile elements and scalable gene flow at the prokaryote-eukaryote boundary revealed by circularized Asgard archaea genomes.</title>
        <authorList>
            <person name="Wu F."/>
            <person name="Speth D.R."/>
            <person name="Philosof A."/>
            <person name="Cremiere A."/>
            <person name="Narayanan A."/>
            <person name="Barco R.A."/>
            <person name="Connon S.A."/>
            <person name="Amend J.P."/>
            <person name="Antoshechkin I.A."/>
            <person name="Orphan V.J."/>
        </authorList>
    </citation>
    <scope>NUCLEOTIDE SEQUENCE</scope>
    <source>
        <strain evidence="7">PM71</strain>
    </source>
</reference>
<evidence type="ECO:0000256" key="1">
    <source>
        <dbReference type="ARBA" id="ARBA00004141"/>
    </source>
</evidence>
<evidence type="ECO:0000256" key="2">
    <source>
        <dbReference type="ARBA" id="ARBA00008333"/>
    </source>
</evidence>
<dbReference type="PANTHER" id="PTHR31632">
    <property type="entry name" value="IRON TRANSPORTER FTH1"/>
    <property type="match status" value="1"/>
</dbReference>
<sequence>MFSTASFLITFREVLEAALIVGILLVYVSKIEQRKLKKQIWVGTVIGIVLSIVFAVLFQLLLGGFSGYEEIFEGFTMIIASLLLGWMIIWMSSEGSKIKEGLERKVDQTLEESKKYGVLLLTVFSVLREGVETVLFLSGVEAIEGNYFTMLWSGVLGLVVALIVAALVFLSGKRINIKAFFITTGILLVFFAAGMFTYGIHELQEINWFGPETYWLQKQLWDTSGFIDDKNTEIGRFLRSLFGYQDKPTALELIVYLGFFATLSFVLLMVRRKKKKFKGKR</sequence>
<evidence type="ECO:0000256" key="4">
    <source>
        <dbReference type="ARBA" id="ARBA00022989"/>
    </source>
</evidence>
<evidence type="ECO:0000256" key="5">
    <source>
        <dbReference type="ARBA" id="ARBA00023136"/>
    </source>
</evidence>
<feature type="transmembrane region" description="Helical" evidence="6">
    <location>
        <begin position="150"/>
        <end position="172"/>
    </location>
</feature>
<organism evidence="7">
    <name type="scientific">Candidatus Heimdallarchaeum aukensis</name>
    <dbReference type="NCBI Taxonomy" id="2876573"/>
    <lineage>
        <taxon>Archaea</taxon>
        <taxon>Promethearchaeati</taxon>
        <taxon>Candidatus Heimdallarchaeota</taxon>
        <taxon>Candidatus Heimdallarchaeia (ex Rinke et al. 2021) (nom. nud.)</taxon>
        <taxon>Candidatus Heimdallarchaeales</taxon>
        <taxon>Candidatus Heimdallarchaeaceae</taxon>
        <taxon>Candidatus Heimdallarchaeum</taxon>
    </lineage>
</organism>
<feature type="transmembrane region" description="Helical" evidence="6">
    <location>
        <begin position="253"/>
        <end position="270"/>
    </location>
</feature>
<dbReference type="Proteomes" id="UP001201020">
    <property type="component" value="Chromosome"/>
</dbReference>
<protein>
    <submittedName>
        <fullName evidence="7">FTR1 family protein</fullName>
    </submittedName>
</protein>
<accession>A0A9Y1FM80</accession>
<evidence type="ECO:0000256" key="6">
    <source>
        <dbReference type="SAM" id="Phobius"/>
    </source>
</evidence>
<feature type="transmembrane region" description="Helical" evidence="6">
    <location>
        <begin position="116"/>
        <end position="138"/>
    </location>
</feature>
<feature type="transmembrane region" description="Helical" evidence="6">
    <location>
        <begin position="6"/>
        <end position="28"/>
    </location>
</feature>
<keyword evidence="5 6" id="KW-0472">Membrane</keyword>
<feature type="transmembrane region" description="Helical" evidence="6">
    <location>
        <begin position="40"/>
        <end position="62"/>
    </location>
</feature>
<keyword evidence="3 6" id="KW-0812">Transmembrane</keyword>
<evidence type="ECO:0000313" key="7">
    <source>
        <dbReference type="EMBL" id="UJG41594.1"/>
    </source>
</evidence>
<dbReference type="PANTHER" id="PTHR31632:SF2">
    <property type="entry name" value="PLASMA MEMBRANE IRON PERMEASE"/>
    <property type="match status" value="1"/>
</dbReference>
<comment type="similarity">
    <text evidence="2">Belongs to the oxidase-dependent Fe transporter (OFeT) (TC 9.A.10.1) family.</text>
</comment>